<keyword evidence="4" id="KW-1185">Reference proteome</keyword>
<protein>
    <submittedName>
        <fullName evidence="2">Uncharacterized protein</fullName>
    </submittedName>
</protein>
<accession>A0A5B0PLL3</accession>
<dbReference type="AlphaFoldDB" id="A0A5B0PLL3"/>
<feature type="chain" id="PRO_5036137807" evidence="1">
    <location>
        <begin position="20"/>
        <end position="107"/>
    </location>
</feature>
<reference evidence="4 5" key="1">
    <citation type="submission" date="2019-05" db="EMBL/GenBank/DDBJ databases">
        <title>Emergence of the Ug99 lineage of the wheat stem rust pathogen through somatic hybridization.</title>
        <authorList>
            <person name="Li F."/>
            <person name="Upadhyaya N.M."/>
            <person name="Sperschneider J."/>
            <person name="Matny O."/>
            <person name="Nguyen-Phuc H."/>
            <person name="Mago R."/>
            <person name="Raley C."/>
            <person name="Miller M.E."/>
            <person name="Silverstein K.A.T."/>
            <person name="Henningsen E."/>
            <person name="Hirsch C.D."/>
            <person name="Visser B."/>
            <person name="Pretorius Z.A."/>
            <person name="Steffenson B.J."/>
            <person name="Schwessinger B."/>
            <person name="Dodds P.N."/>
            <person name="Figueroa M."/>
        </authorList>
    </citation>
    <scope>NUCLEOTIDE SEQUENCE [LARGE SCALE GENOMIC DNA]</scope>
    <source>
        <strain evidence="2">21-0</strain>
        <strain evidence="3 5">Ug99</strain>
    </source>
</reference>
<evidence type="ECO:0000313" key="5">
    <source>
        <dbReference type="Proteomes" id="UP000325313"/>
    </source>
</evidence>
<keyword evidence="1" id="KW-0732">Signal</keyword>
<dbReference type="OrthoDB" id="10427083at2759"/>
<evidence type="ECO:0000313" key="4">
    <source>
        <dbReference type="Proteomes" id="UP000324748"/>
    </source>
</evidence>
<dbReference type="Proteomes" id="UP000325313">
    <property type="component" value="Unassembled WGS sequence"/>
</dbReference>
<dbReference type="EMBL" id="VDEP01000035">
    <property type="protein sequence ID" value="KAA1136541.1"/>
    <property type="molecule type" value="Genomic_DNA"/>
</dbReference>
<feature type="signal peptide" evidence="1">
    <location>
        <begin position="1"/>
        <end position="19"/>
    </location>
</feature>
<dbReference type="Proteomes" id="UP000324748">
    <property type="component" value="Unassembled WGS sequence"/>
</dbReference>
<evidence type="ECO:0000256" key="1">
    <source>
        <dbReference type="SAM" id="SignalP"/>
    </source>
</evidence>
<comment type="caution">
    <text evidence="2">The sequence shown here is derived from an EMBL/GenBank/DDBJ whole genome shotgun (WGS) entry which is preliminary data.</text>
</comment>
<sequence>MQVLSAVVLLAVVCNYASAWSFPCNKEAGLTEGVCQMNPPAFGTDPKVQKFVTRAEYDHNHPDMPFACSSGWPKCCPPAVVKGYSYGEKMPNADTSNCHDVPKPHTN</sequence>
<gene>
    <name evidence="2" type="ORF">PGT21_020062</name>
    <name evidence="3" type="ORF">PGTUg99_034967</name>
</gene>
<dbReference type="EMBL" id="VSWC01000053">
    <property type="protein sequence ID" value="KAA1101438.1"/>
    <property type="molecule type" value="Genomic_DNA"/>
</dbReference>
<evidence type="ECO:0000313" key="3">
    <source>
        <dbReference type="EMBL" id="KAA1136541.1"/>
    </source>
</evidence>
<name>A0A5B0PLL3_PUCGR</name>
<proteinExistence type="predicted"/>
<organism evidence="2 4">
    <name type="scientific">Puccinia graminis f. sp. tritici</name>
    <dbReference type="NCBI Taxonomy" id="56615"/>
    <lineage>
        <taxon>Eukaryota</taxon>
        <taxon>Fungi</taxon>
        <taxon>Dikarya</taxon>
        <taxon>Basidiomycota</taxon>
        <taxon>Pucciniomycotina</taxon>
        <taxon>Pucciniomycetes</taxon>
        <taxon>Pucciniales</taxon>
        <taxon>Pucciniaceae</taxon>
        <taxon>Puccinia</taxon>
    </lineage>
</organism>
<evidence type="ECO:0000313" key="2">
    <source>
        <dbReference type="EMBL" id="KAA1101438.1"/>
    </source>
</evidence>